<dbReference type="AlphaFoldDB" id="A0A3M7TBN3"/>
<proteinExistence type="predicted"/>
<reference evidence="1 2" key="1">
    <citation type="submission" date="2018-08" db="EMBL/GenBank/DDBJ databases">
        <title>Chryseobacterium nematophagum: a novel matrix digesting pathogen of nematodes.</title>
        <authorList>
            <person name="Page A."/>
            <person name="Roberts M."/>
            <person name="Felix M.-A."/>
            <person name="Weir W."/>
        </authorList>
    </citation>
    <scope>NUCLEOTIDE SEQUENCE [LARGE SCALE GENOMIC DNA]</scope>
    <source>
        <strain evidence="1 2">JUb129</strain>
    </source>
</reference>
<name>A0A3M7TBN3_9FLAO</name>
<accession>A0A3M7TBN3</accession>
<dbReference type="Proteomes" id="UP000278775">
    <property type="component" value="Unassembled WGS sequence"/>
</dbReference>
<dbReference type="PROSITE" id="PS51257">
    <property type="entry name" value="PROKAR_LIPOPROTEIN"/>
    <property type="match status" value="1"/>
</dbReference>
<evidence type="ECO:0000313" key="2">
    <source>
        <dbReference type="Proteomes" id="UP000278775"/>
    </source>
</evidence>
<sequence>MIKVRKIKGILFLFGLLSIIACKQKENKEDEVNNVNKNGSIETELSVYHIDTADVLVTKHRIWKNHKLFKEIIKRDTVPNLGDTLQMVKDEAGNDHKDYIKKDYEFYITVQ</sequence>
<comment type="caution">
    <text evidence="1">The sequence shown here is derived from an EMBL/GenBank/DDBJ whole genome shotgun (WGS) entry which is preliminary data.</text>
</comment>
<evidence type="ECO:0000313" key="1">
    <source>
        <dbReference type="EMBL" id="RNA60912.1"/>
    </source>
</evidence>
<gene>
    <name evidence="1" type="ORF">D1631_02670</name>
</gene>
<dbReference type="EMBL" id="QWIU01000002">
    <property type="protein sequence ID" value="RNA60912.1"/>
    <property type="molecule type" value="Genomic_DNA"/>
</dbReference>
<organism evidence="1 2">
    <name type="scientific">Chryseobacterium nematophagum</name>
    <dbReference type="NCBI Taxonomy" id="2305228"/>
    <lineage>
        <taxon>Bacteria</taxon>
        <taxon>Pseudomonadati</taxon>
        <taxon>Bacteroidota</taxon>
        <taxon>Flavobacteriia</taxon>
        <taxon>Flavobacteriales</taxon>
        <taxon>Weeksellaceae</taxon>
        <taxon>Chryseobacterium group</taxon>
        <taxon>Chryseobacterium</taxon>
    </lineage>
</organism>
<protein>
    <submittedName>
        <fullName evidence="1">Uncharacterized protein</fullName>
    </submittedName>
</protein>